<proteinExistence type="predicted"/>
<gene>
    <name evidence="1" type="ORF">GD597_17625</name>
</gene>
<protein>
    <submittedName>
        <fullName evidence="1">Uncharacterized protein</fullName>
    </submittedName>
</protein>
<accession>A0A8J8FFR5</accession>
<keyword evidence="2" id="KW-1185">Reference proteome</keyword>
<reference evidence="1" key="1">
    <citation type="submission" date="2019-10" db="EMBL/GenBank/DDBJ databases">
        <title>Draft genome sequence of Panacibacter sp. KCS-6.</title>
        <authorList>
            <person name="Yim K.J."/>
        </authorList>
    </citation>
    <scope>NUCLEOTIDE SEQUENCE</scope>
    <source>
        <strain evidence="1">KCS-6</strain>
    </source>
</reference>
<organism evidence="1 2">
    <name type="scientific">Limnovirga soli</name>
    <dbReference type="NCBI Taxonomy" id="2656915"/>
    <lineage>
        <taxon>Bacteria</taxon>
        <taxon>Pseudomonadati</taxon>
        <taxon>Bacteroidota</taxon>
        <taxon>Chitinophagia</taxon>
        <taxon>Chitinophagales</taxon>
        <taxon>Chitinophagaceae</taxon>
        <taxon>Limnovirga</taxon>
    </lineage>
</organism>
<name>A0A8J8FFR5_9BACT</name>
<dbReference type="Proteomes" id="UP000598971">
    <property type="component" value="Unassembled WGS sequence"/>
</dbReference>
<sequence length="574" mass="65611">MNKLLFFFLPLIFFCKNGLSQSLIKADQLYNLNESDPIDKMILAESANLDSLVVPTRVWLSDQISTQFDPLFGVIINKQHVLKLAKKNNIGDISNVFRLILTHEKMHALQSIRLTYIGSSYQLLTTEEKQILECQADMCAGYLFLFPIIKQYSELLTKSFLYTYRNSKLSGGNTFPIPDFSYADSILTFTSLQRNYDGLQLFFDIGESDGVFGTHPNPINRKTAFEMGLNAFQLSAIQIPLPPSLSNKISPQEWKYLNDIYKSILATLGILPQHIQPQGFFELWSQHIAKKIIHLSNKASTNILFTIEKSKWDTSINNSFNYYTIKASNDNPDSMEIDMDVMTKLVDRIKSDDPIKSKITVANHYKFTLPPNGTYTINDSIMWIPGTDSTMPRVVYPGDEGSLYIVYPSSLKVINSYKPSGYLLHSNPALSDISSANEKLLRLLPLIQREFNLNDANKFKDGAGIIWNKSLQIQYNAFISGEHFLLYMPVSTKGKPFISKVINSFNTFSEALDAYDNFKKELLELGDNYTLYEEQYQNKNSRYTEILNADKKSIYSLSITKEYLVYKLYIEVIK</sequence>
<evidence type="ECO:0000313" key="1">
    <source>
        <dbReference type="EMBL" id="NNV57296.1"/>
    </source>
</evidence>
<dbReference type="EMBL" id="WHPF01000014">
    <property type="protein sequence ID" value="NNV57296.1"/>
    <property type="molecule type" value="Genomic_DNA"/>
</dbReference>
<comment type="caution">
    <text evidence="1">The sequence shown here is derived from an EMBL/GenBank/DDBJ whole genome shotgun (WGS) entry which is preliminary data.</text>
</comment>
<dbReference type="AlphaFoldDB" id="A0A8J8FFR5"/>
<dbReference type="RefSeq" id="WP_171609244.1">
    <property type="nucleotide sequence ID" value="NZ_WHPF01000014.1"/>
</dbReference>
<evidence type="ECO:0000313" key="2">
    <source>
        <dbReference type="Proteomes" id="UP000598971"/>
    </source>
</evidence>